<dbReference type="Proteomes" id="UP001190926">
    <property type="component" value="Unassembled WGS sequence"/>
</dbReference>
<dbReference type="Gene3D" id="1.10.10.60">
    <property type="entry name" value="Homeodomain-like"/>
    <property type="match status" value="1"/>
</dbReference>
<keyword evidence="2" id="KW-0805">Transcription regulation</keyword>
<keyword evidence="4" id="KW-0804">Transcription</keyword>
<feature type="compositionally biased region" description="Acidic residues" evidence="6">
    <location>
        <begin position="188"/>
        <end position="204"/>
    </location>
</feature>
<keyword evidence="9" id="KW-1185">Reference proteome</keyword>
<protein>
    <recommendedName>
        <fullName evidence="7">Myb-like domain-containing protein</fullName>
    </recommendedName>
</protein>
<evidence type="ECO:0000256" key="6">
    <source>
        <dbReference type="SAM" id="MobiDB-lite"/>
    </source>
</evidence>
<dbReference type="GO" id="GO:0006355">
    <property type="term" value="P:regulation of DNA-templated transcription"/>
    <property type="evidence" value="ECO:0007669"/>
    <property type="project" value="UniProtKB-ARBA"/>
</dbReference>
<keyword evidence="5" id="KW-0539">Nucleus</keyword>
<dbReference type="PANTHER" id="PTHR21654">
    <property type="entry name" value="FI21293P1"/>
    <property type="match status" value="1"/>
</dbReference>
<feature type="compositionally biased region" description="Basic and acidic residues" evidence="6">
    <location>
        <begin position="205"/>
        <end position="226"/>
    </location>
</feature>
<dbReference type="GO" id="GO:0003677">
    <property type="term" value="F:DNA binding"/>
    <property type="evidence" value="ECO:0007669"/>
    <property type="project" value="UniProtKB-KW"/>
</dbReference>
<proteinExistence type="predicted"/>
<dbReference type="PANTHER" id="PTHR21654:SF84">
    <property type="entry name" value="SI:DKEY-66I24.7"/>
    <property type="match status" value="1"/>
</dbReference>
<keyword evidence="3" id="KW-0238">DNA-binding</keyword>
<reference evidence="8 9" key="1">
    <citation type="journal article" date="2021" name="Nat. Commun.">
        <title>Incipient diploidization of the medicinal plant Perilla within 10,000 years.</title>
        <authorList>
            <person name="Zhang Y."/>
            <person name="Shen Q."/>
            <person name="Leng L."/>
            <person name="Zhang D."/>
            <person name="Chen S."/>
            <person name="Shi Y."/>
            <person name="Ning Z."/>
            <person name="Chen S."/>
        </authorList>
    </citation>
    <scope>NUCLEOTIDE SEQUENCE [LARGE SCALE GENOMIC DNA]</scope>
    <source>
        <strain evidence="9">cv. PC099</strain>
    </source>
</reference>
<name>A0AAD4JCI5_PERFH</name>
<gene>
    <name evidence="8" type="ORF">C2S53_009442</name>
</gene>
<dbReference type="PROSITE" id="PS50090">
    <property type="entry name" value="MYB_LIKE"/>
    <property type="match status" value="1"/>
</dbReference>
<dbReference type="FunFam" id="1.10.10.60:FF:000032">
    <property type="entry name" value="Zinc finger and SCAN domain-containing 20"/>
    <property type="match status" value="1"/>
</dbReference>
<feature type="region of interest" description="Disordered" evidence="6">
    <location>
        <begin position="180"/>
        <end position="226"/>
    </location>
</feature>
<dbReference type="AlphaFoldDB" id="A0AAD4JCI5"/>
<comment type="caution">
    <text evidence="8">The sequence shown here is derived from an EMBL/GenBank/DDBJ whole genome shotgun (WGS) entry which is preliminary data.</text>
</comment>
<dbReference type="EMBL" id="SDAM02000091">
    <property type="protein sequence ID" value="KAH6831247.1"/>
    <property type="molecule type" value="Genomic_DNA"/>
</dbReference>
<evidence type="ECO:0000256" key="3">
    <source>
        <dbReference type="ARBA" id="ARBA00023125"/>
    </source>
</evidence>
<comment type="subcellular location">
    <subcellularLocation>
        <location evidence="1">Nucleus</location>
    </subcellularLocation>
</comment>
<dbReference type="CDD" id="cd12203">
    <property type="entry name" value="GT1"/>
    <property type="match status" value="1"/>
</dbReference>
<evidence type="ECO:0000313" key="8">
    <source>
        <dbReference type="EMBL" id="KAH6831247.1"/>
    </source>
</evidence>
<evidence type="ECO:0000259" key="7">
    <source>
        <dbReference type="PROSITE" id="PS50090"/>
    </source>
</evidence>
<feature type="compositionally biased region" description="Low complexity" evidence="6">
    <location>
        <begin position="11"/>
        <end position="21"/>
    </location>
</feature>
<dbReference type="InterPro" id="IPR001005">
    <property type="entry name" value="SANT/Myb"/>
</dbReference>
<evidence type="ECO:0000313" key="9">
    <source>
        <dbReference type="Proteomes" id="UP001190926"/>
    </source>
</evidence>
<evidence type="ECO:0000256" key="4">
    <source>
        <dbReference type="ARBA" id="ARBA00023163"/>
    </source>
</evidence>
<feature type="domain" description="Myb-like" evidence="7">
    <location>
        <begin position="67"/>
        <end position="131"/>
    </location>
</feature>
<evidence type="ECO:0000256" key="5">
    <source>
        <dbReference type="ARBA" id="ARBA00023242"/>
    </source>
</evidence>
<dbReference type="GO" id="GO:0005634">
    <property type="term" value="C:nucleus"/>
    <property type="evidence" value="ECO:0007669"/>
    <property type="project" value="UniProtKB-SubCell"/>
</dbReference>
<evidence type="ECO:0000256" key="1">
    <source>
        <dbReference type="ARBA" id="ARBA00004123"/>
    </source>
</evidence>
<accession>A0AAD4JCI5</accession>
<organism evidence="8 9">
    <name type="scientific">Perilla frutescens var. hirtella</name>
    <name type="common">Perilla citriodora</name>
    <name type="synonym">Perilla setoyensis</name>
    <dbReference type="NCBI Taxonomy" id="608512"/>
    <lineage>
        <taxon>Eukaryota</taxon>
        <taxon>Viridiplantae</taxon>
        <taxon>Streptophyta</taxon>
        <taxon>Embryophyta</taxon>
        <taxon>Tracheophyta</taxon>
        <taxon>Spermatophyta</taxon>
        <taxon>Magnoliopsida</taxon>
        <taxon>eudicotyledons</taxon>
        <taxon>Gunneridae</taxon>
        <taxon>Pentapetalae</taxon>
        <taxon>asterids</taxon>
        <taxon>lamiids</taxon>
        <taxon>Lamiales</taxon>
        <taxon>Lamiaceae</taxon>
        <taxon>Nepetoideae</taxon>
        <taxon>Elsholtzieae</taxon>
        <taxon>Perilla</taxon>
    </lineage>
</organism>
<sequence length="291" mass="33240">MMYGNSGNVGSYPPSSSTAAAANPANPAIAYPLLHHHQLHHTVMIPLHPPPPLPPFGGGADYDEFPRRDERFPQWSNQETRDLIKIRAQLEGGFTTAKRNMSLWEIVADGMREKGYRRTADQCQSKWKNLVNRYKGQESDVDNVGPFFNELHAVFVARADRMQQSMVEVDDTGVVKGRKRLKAASEDQSNEESTEELEDKEEIEVDHRSGKERAIPKRKAGGEKRQKIRENEDYLLMSDINVKKNDSMVNCIQDIMRNFAQQQQKIDMEWRESMEKLTEIELCIIAESVVP</sequence>
<evidence type="ECO:0000256" key="2">
    <source>
        <dbReference type="ARBA" id="ARBA00023015"/>
    </source>
</evidence>
<dbReference type="InterPro" id="IPR044822">
    <property type="entry name" value="Myb_DNA-bind_4"/>
</dbReference>
<dbReference type="SMART" id="SM00717">
    <property type="entry name" value="SANT"/>
    <property type="match status" value="1"/>
</dbReference>
<feature type="region of interest" description="Disordered" evidence="6">
    <location>
        <begin position="1"/>
        <end position="21"/>
    </location>
</feature>
<dbReference type="Pfam" id="PF13837">
    <property type="entry name" value="Myb_DNA-bind_4"/>
    <property type="match status" value="1"/>
</dbReference>